<dbReference type="AlphaFoldDB" id="A0A1D2VJM6"/>
<dbReference type="GeneID" id="30964042"/>
<dbReference type="Gene3D" id="1.10.510.10">
    <property type="entry name" value="Transferase(Phosphotransferase) domain 1"/>
    <property type="match status" value="1"/>
</dbReference>
<dbReference type="GO" id="GO:0004674">
    <property type="term" value="F:protein serine/threonine kinase activity"/>
    <property type="evidence" value="ECO:0007669"/>
    <property type="project" value="TreeGrafter"/>
</dbReference>
<dbReference type="STRING" id="1344418.A0A1D2VJM6"/>
<gene>
    <name evidence="3" type="ORF">ASCRUDRAFT_33154</name>
</gene>
<dbReference type="PROSITE" id="PS50011">
    <property type="entry name" value="PROTEIN_KINASE_DOM"/>
    <property type="match status" value="1"/>
</dbReference>
<dbReference type="InterPro" id="IPR008271">
    <property type="entry name" value="Ser/Thr_kinase_AS"/>
</dbReference>
<dbReference type="InterPro" id="IPR011009">
    <property type="entry name" value="Kinase-like_dom_sf"/>
</dbReference>
<evidence type="ECO:0000313" key="3">
    <source>
        <dbReference type="EMBL" id="ODV61808.1"/>
    </source>
</evidence>
<dbReference type="Pfam" id="PF00069">
    <property type="entry name" value="Pkinase"/>
    <property type="match status" value="1"/>
</dbReference>
<sequence>MNNLLEKFLPGTQLTVGSHKVVILKYIAEGGFAHIYKLHHPCYNLSNNFEYTDIACLKRVLVKDKAGLNQLRNEVDVMKKLIDSPYIVKYIDSHASKLSSNTSYYQVFVLMEYCSNNSLLDFMNLHIKSKLNEYQITKIFYQICLAISYMHYLSPPLIHRDIKIENVLIDSNFTFKICDFGSTSEIINPPNSQQQFYDLQSIIFNQTTPQYRSPEMINLYSNYPINEKSDIWALGILLYKLCYYITPFENYSNNEMAILQSYYSFPALPVFSKNLKNLIIILLQKDPIKRPNIYQIIHYLSLSQKINCPIVD</sequence>
<dbReference type="GO" id="GO:0007015">
    <property type="term" value="P:actin filament organization"/>
    <property type="evidence" value="ECO:0007669"/>
    <property type="project" value="TreeGrafter"/>
</dbReference>
<name>A0A1D2VJM6_9ASCO</name>
<dbReference type="SMART" id="SM00220">
    <property type="entry name" value="S_TKc"/>
    <property type="match status" value="1"/>
</dbReference>
<keyword evidence="3" id="KW-0808">Transferase</keyword>
<dbReference type="Proteomes" id="UP000095038">
    <property type="component" value="Unassembled WGS sequence"/>
</dbReference>
<dbReference type="InterPro" id="IPR000719">
    <property type="entry name" value="Prot_kinase_dom"/>
</dbReference>
<dbReference type="GO" id="GO:0000147">
    <property type="term" value="P:actin cortical patch assembly"/>
    <property type="evidence" value="ECO:0007669"/>
    <property type="project" value="TreeGrafter"/>
</dbReference>
<feature type="domain" description="Protein kinase" evidence="2">
    <location>
        <begin position="21"/>
        <end position="302"/>
    </location>
</feature>
<dbReference type="EMBL" id="KV454478">
    <property type="protein sequence ID" value="ODV61808.1"/>
    <property type="molecule type" value="Genomic_DNA"/>
</dbReference>
<dbReference type="InParanoid" id="A0A1D2VJM6"/>
<evidence type="ECO:0000256" key="1">
    <source>
        <dbReference type="ARBA" id="ARBA00022741"/>
    </source>
</evidence>
<dbReference type="GO" id="GO:0005737">
    <property type="term" value="C:cytoplasm"/>
    <property type="evidence" value="ECO:0007669"/>
    <property type="project" value="TreeGrafter"/>
</dbReference>
<dbReference type="PANTHER" id="PTHR22967:SF65">
    <property type="entry name" value="SERINE_THREONINE-PROTEIN KINASE AKL1"/>
    <property type="match status" value="1"/>
</dbReference>
<evidence type="ECO:0000259" key="2">
    <source>
        <dbReference type="PROSITE" id="PS50011"/>
    </source>
</evidence>
<dbReference type="GO" id="GO:0005524">
    <property type="term" value="F:ATP binding"/>
    <property type="evidence" value="ECO:0007669"/>
    <property type="project" value="InterPro"/>
</dbReference>
<proteinExistence type="predicted"/>
<evidence type="ECO:0000313" key="4">
    <source>
        <dbReference type="Proteomes" id="UP000095038"/>
    </source>
</evidence>
<dbReference type="SUPFAM" id="SSF56112">
    <property type="entry name" value="Protein kinase-like (PK-like)"/>
    <property type="match status" value="1"/>
</dbReference>
<keyword evidence="3" id="KW-0418">Kinase</keyword>
<accession>A0A1D2VJM6</accession>
<dbReference type="OrthoDB" id="2018507at2759"/>
<dbReference type="PANTHER" id="PTHR22967">
    <property type="entry name" value="SERINE/THREONINE PROTEIN KINASE"/>
    <property type="match status" value="1"/>
</dbReference>
<organism evidence="3 4">
    <name type="scientific">Ascoidea rubescens DSM 1968</name>
    <dbReference type="NCBI Taxonomy" id="1344418"/>
    <lineage>
        <taxon>Eukaryota</taxon>
        <taxon>Fungi</taxon>
        <taxon>Dikarya</taxon>
        <taxon>Ascomycota</taxon>
        <taxon>Saccharomycotina</taxon>
        <taxon>Saccharomycetes</taxon>
        <taxon>Ascoideaceae</taxon>
        <taxon>Ascoidea</taxon>
    </lineage>
</organism>
<dbReference type="PROSITE" id="PS00108">
    <property type="entry name" value="PROTEIN_KINASE_ST"/>
    <property type="match status" value="1"/>
</dbReference>
<dbReference type="RefSeq" id="XP_020048115.1">
    <property type="nucleotide sequence ID" value="XM_020190406.1"/>
</dbReference>
<feature type="non-terminal residue" evidence="3">
    <location>
        <position position="312"/>
    </location>
</feature>
<protein>
    <submittedName>
        <fullName evidence="3">Kinase-like protein</fullName>
    </submittedName>
</protein>
<reference evidence="4" key="1">
    <citation type="submission" date="2016-05" db="EMBL/GenBank/DDBJ databases">
        <title>Comparative genomics of biotechnologically important yeasts.</title>
        <authorList>
            <consortium name="DOE Joint Genome Institute"/>
            <person name="Riley R."/>
            <person name="Haridas S."/>
            <person name="Wolfe K.H."/>
            <person name="Lopes M.R."/>
            <person name="Hittinger C.T."/>
            <person name="Goker M."/>
            <person name="Salamov A."/>
            <person name="Wisecaver J."/>
            <person name="Long T.M."/>
            <person name="Aerts A.L."/>
            <person name="Barry K."/>
            <person name="Choi C."/>
            <person name="Clum A."/>
            <person name="Coughlan A.Y."/>
            <person name="Deshpande S."/>
            <person name="Douglass A.P."/>
            <person name="Hanson S.J."/>
            <person name="Klenk H.-P."/>
            <person name="Labutti K."/>
            <person name="Lapidus A."/>
            <person name="Lindquist E."/>
            <person name="Lipzen A."/>
            <person name="Meier-Kolthoff J.P."/>
            <person name="Ohm R.A."/>
            <person name="Otillar R.P."/>
            <person name="Pangilinan J."/>
            <person name="Peng Y."/>
            <person name="Rokas A."/>
            <person name="Rosa C.A."/>
            <person name="Scheuner C."/>
            <person name="Sibirny A.A."/>
            <person name="Slot J.C."/>
            <person name="Stielow J.B."/>
            <person name="Sun H."/>
            <person name="Kurtzman C.P."/>
            <person name="Blackwell M."/>
            <person name="Grigoriev I.V."/>
            <person name="Jeffries T.W."/>
        </authorList>
    </citation>
    <scope>NUCLEOTIDE SEQUENCE [LARGE SCALE GENOMIC DNA]</scope>
    <source>
        <strain evidence="4">DSM 1968</strain>
    </source>
</reference>
<keyword evidence="1" id="KW-0547">Nucleotide-binding</keyword>
<keyword evidence="4" id="KW-1185">Reference proteome</keyword>